<dbReference type="GO" id="GO:0006419">
    <property type="term" value="P:alanyl-tRNA aminoacylation"/>
    <property type="evidence" value="ECO:0007669"/>
    <property type="project" value="InterPro"/>
</dbReference>
<dbReference type="PANTHER" id="PTHR11777:SF9">
    <property type="entry name" value="ALANINE--TRNA LIGASE, CYTOPLASMIC"/>
    <property type="match status" value="1"/>
</dbReference>
<dbReference type="EMBL" id="BARV01004544">
    <property type="protein sequence ID" value="GAI18295.1"/>
    <property type="molecule type" value="Genomic_DNA"/>
</dbReference>
<evidence type="ECO:0000259" key="1">
    <source>
        <dbReference type="Pfam" id="PF01411"/>
    </source>
</evidence>
<feature type="domain" description="Alanyl-tRNA synthetase class IIc N-terminal" evidence="1">
    <location>
        <begin position="6"/>
        <end position="47"/>
    </location>
</feature>
<name>X1MUA6_9ZZZZ</name>
<dbReference type="Pfam" id="PF01411">
    <property type="entry name" value="tRNA-synt_2c"/>
    <property type="match status" value="1"/>
</dbReference>
<dbReference type="Gene3D" id="3.30.930.10">
    <property type="entry name" value="Bira Bifunctional Protein, Domain 2"/>
    <property type="match status" value="1"/>
</dbReference>
<comment type="caution">
    <text evidence="2">The sequence shown here is derived from an EMBL/GenBank/DDBJ whole genome shotgun (WGS) entry which is preliminary data.</text>
</comment>
<evidence type="ECO:0000313" key="2">
    <source>
        <dbReference type="EMBL" id="GAI18295.1"/>
    </source>
</evidence>
<accession>X1MUA6</accession>
<dbReference type="AlphaFoldDB" id="X1MUA6"/>
<sequence>MLNAKQVRSGFIDFFKDKGHEFVPSSPIVPIGDDTLLFANAGMNQFK</sequence>
<dbReference type="GO" id="GO:0004813">
    <property type="term" value="F:alanine-tRNA ligase activity"/>
    <property type="evidence" value="ECO:0007669"/>
    <property type="project" value="InterPro"/>
</dbReference>
<protein>
    <recommendedName>
        <fullName evidence="1">Alanyl-tRNA synthetase class IIc N-terminal domain-containing protein</fullName>
    </recommendedName>
</protein>
<organism evidence="2">
    <name type="scientific">marine sediment metagenome</name>
    <dbReference type="NCBI Taxonomy" id="412755"/>
    <lineage>
        <taxon>unclassified sequences</taxon>
        <taxon>metagenomes</taxon>
        <taxon>ecological metagenomes</taxon>
    </lineage>
</organism>
<dbReference type="GO" id="GO:0005739">
    <property type="term" value="C:mitochondrion"/>
    <property type="evidence" value="ECO:0007669"/>
    <property type="project" value="TreeGrafter"/>
</dbReference>
<dbReference type="InterPro" id="IPR018164">
    <property type="entry name" value="Ala-tRNA-synth_IIc_N"/>
</dbReference>
<feature type="non-terminal residue" evidence="2">
    <location>
        <position position="47"/>
    </location>
</feature>
<proteinExistence type="predicted"/>
<dbReference type="GO" id="GO:0002161">
    <property type="term" value="F:aminoacyl-tRNA deacylase activity"/>
    <property type="evidence" value="ECO:0007669"/>
    <property type="project" value="TreeGrafter"/>
</dbReference>
<reference evidence="2" key="1">
    <citation type="journal article" date="2014" name="Front. Microbiol.">
        <title>High frequency of phylogenetically diverse reductive dehalogenase-homologous genes in deep subseafloor sedimentary metagenomes.</title>
        <authorList>
            <person name="Kawai M."/>
            <person name="Futagami T."/>
            <person name="Toyoda A."/>
            <person name="Takaki Y."/>
            <person name="Nishi S."/>
            <person name="Hori S."/>
            <person name="Arai W."/>
            <person name="Tsubouchi T."/>
            <person name="Morono Y."/>
            <person name="Uchiyama I."/>
            <person name="Ito T."/>
            <person name="Fujiyama A."/>
            <person name="Inagaki F."/>
            <person name="Takami H."/>
        </authorList>
    </citation>
    <scope>NUCLEOTIDE SEQUENCE</scope>
    <source>
        <strain evidence="2">Expedition CK06-06</strain>
    </source>
</reference>
<dbReference type="GO" id="GO:0005524">
    <property type="term" value="F:ATP binding"/>
    <property type="evidence" value="ECO:0007669"/>
    <property type="project" value="InterPro"/>
</dbReference>
<gene>
    <name evidence="2" type="ORF">S06H3_10012</name>
</gene>
<dbReference type="PANTHER" id="PTHR11777">
    <property type="entry name" value="ALANYL-TRNA SYNTHETASE"/>
    <property type="match status" value="1"/>
</dbReference>
<dbReference type="SUPFAM" id="SSF55681">
    <property type="entry name" value="Class II aaRS and biotin synthetases"/>
    <property type="match status" value="1"/>
</dbReference>
<dbReference type="InterPro" id="IPR050058">
    <property type="entry name" value="Ala-tRNA_ligase"/>
</dbReference>
<dbReference type="InterPro" id="IPR045864">
    <property type="entry name" value="aa-tRNA-synth_II/BPL/LPL"/>
</dbReference>